<dbReference type="EMBL" id="JAAEAA010000005">
    <property type="protein sequence ID" value="NDK55356.1"/>
    <property type="molecule type" value="Genomic_DNA"/>
</dbReference>
<dbReference type="AlphaFoldDB" id="A0A6B2H412"/>
<evidence type="ECO:0000313" key="2">
    <source>
        <dbReference type="EMBL" id="NDK55356.1"/>
    </source>
</evidence>
<keyword evidence="1" id="KW-1133">Transmembrane helix</keyword>
<dbReference type="Proteomes" id="UP000478546">
    <property type="component" value="Unassembled WGS sequence"/>
</dbReference>
<proteinExistence type="predicted"/>
<sequence length="137" mass="15368">MTVEKKDKQNSNDQKNWLEWLVFGVSLFLLVGILGYLLYQTIQHKPGEPDIYAEAMADPSELAPNRYLVSIFNKGGATAEEVVIEFKLYKSGAEKEKSELSVAFVPKDSESKGWITFSGKLETTDSVATRVISYKKP</sequence>
<gene>
    <name evidence="2" type="ORF">GWO68_05455</name>
</gene>
<feature type="transmembrane region" description="Helical" evidence="1">
    <location>
        <begin position="20"/>
        <end position="39"/>
    </location>
</feature>
<accession>A0A6B2H412</accession>
<comment type="caution">
    <text evidence="2">The sequence shown here is derived from an EMBL/GenBank/DDBJ whole genome shotgun (WGS) entry which is preliminary data.</text>
</comment>
<keyword evidence="1" id="KW-0472">Membrane</keyword>
<keyword evidence="3" id="KW-1185">Reference proteome</keyword>
<evidence type="ECO:0000313" key="3">
    <source>
        <dbReference type="Proteomes" id="UP000478546"/>
    </source>
</evidence>
<protein>
    <recommendedName>
        <fullName evidence="4">TIGR02588 family protein</fullName>
    </recommendedName>
</protein>
<evidence type="ECO:0008006" key="4">
    <source>
        <dbReference type="Google" id="ProtNLM"/>
    </source>
</evidence>
<reference evidence="2 3" key="1">
    <citation type="submission" date="2020-01" db="EMBL/GenBank/DDBJ databases">
        <authorList>
            <person name="Kim M.K."/>
        </authorList>
    </citation>
    <scope>NUCLEOTIDE SEQUENCE [LARGE SCALE GENOMIC DNA]</scope>
    <source>
        <strain evidence="2 3">BT213</strain>
    </source>
</reference>
<name>A0A6B2H412_9BACT</name>
<organism evidence="2 3">
    <name type="scientific">Pontibacter fetidus</name>
    <dbReference type="NCBI Taxonomy" id="2700082"/>
    <lineage>
        <taxon>Bacteria</taxon>
        <taxon>Pseudomonadati</taxon>
        <taxon>Bacteroidota</taxon>
        <taxon>Cytophagia</taxon>
        <taxon>Cytophagales</taxon>
        <taxon>Hymenobacteraceae</taxon>
        <taxon>Pontibacter</taxon>
    </lineage>
</organism>
<evidence type="ECO:0000256" key="1">
    <source>
        <dbReference type="SAM" id="Phobius"/>
    </source>
</evidence>
<keyword evidence="1" id="KW-0812">Transmembrane</keyword>